<dbReference type="Gene3D" id="3.10.129.10">
    <property type="entry name" value="Hotdog Thioesterase"/>
    <property type="match status" value="1"/>
</dbReference>
<proteinExistence type="predicted"/>
<dbReference type="InterPro" id="IPR029069">
    <property type="entry name" value="HotDog_dom_sf"/>
</dbReference>
<gene>
    <name evidence="2" type="ORF">ISU02_21165</name>
</gene>
<dbReference type="Pfam" id="PF22636">
    <property type="entry name" value="FlK"/>
    <property type="match status" value="1"/>
</dbReference>
<dbReference type="PANTHER" id="PTHR36934">
    <property type="entry name" value="BLR0278 PROTEIN"/>
    <property type="match status" value="1"/>
</dbReference>
<dbReference type="PANTHER" id="PTHR36934:SF1">
    <property type="entry name" value="THIOESTERASE DOMAIN-CONTAINING PROTEIN"/>
    <property type="match status" value="1"/>
</dbReference>
<reference evidence="2 3" key="1">
    <citation type="submission" date="2020-11" db="EMBL/GenBank/DDBJ databases">
        <title>Fusibacter basophilias sp. nov.</title>
        <authorList>
            <person name="Qiu D."/>
        </authorList>
    </citation>
    <scope>NUCLEOTIDE SEQUENCE [LARGE SCALE GENOMIC DNA]</scope>
    <source>
        <strain evidence="2 3">Q10-2</strain>
    </source>
</reference>
<protein>
    <submittedName>
        <fullName evidence="2">Thioesterase family protein</fullName>
    </submittedName>
</protein>
<accession>A0ABR9ZYT0</accession>
<dbReference type="PIRSF" id="PIRSF014972">
    <property type="entry name" value="FlK"/>
    <property type="match status" value="1"/>
</dbReference>
<evidence type="ECO:0000313" key="2">
    <source>
        <dbReference type="EMBL" id="MBF4695612.1"/>
    </source>
</evidence>
<dbReference type="Proteomes" id="UP000614200">
    <property type="component" value="Unassembled WGS sequence"/>
</dbReference>
<dbReference type="EMBL" id="JADKNH010000018">
    <property type="protein sequence ID" value="MBF4695612.1"/>
    <property type="molecule type" value="Genomic_DNA"/>
</dbReference>
<dbReference type="InterPro" id="IPR054485">
    <property type="entry name" value="FlK-like_dom"/>
</dbReference>
<evidence type="ECO:0000259" key="1">
    <source>
        <dbReference type="Pfam" id="PF22636"/>
    </source>
</evidence>
<sequence>MTLKIGDQFTSELIVEEKHTAAAFGSGSIFVFSTPMMIGLMENAALKCAEMGLPEGQSTVGTFVNVKHMAATPMNMKVKAIATITEIEGKKLTFAVEAFDEKEKIGEGTHGRYVIDAEKFLKRVNEK</sequence>
<evidence type="ECO:0000313" key="3">
    <source>
        <dbReference type="Proteomes" id="UP000614200"/>
    </source>
</evidence>
<dbReference type="SUPFAM" id="SSF54637">
    <property type="entry name" value="Thioesterase/thiol ester dehydrase-isomerase"/>
    <property type="match status" value="1"/>
</dbReference>
<dbReference type="RefSeq" id="WP_194703852.1">
    <property type="nucleotide sequence ID" value="NZ_JADKNH010000018.1"/>
</dbReference>
<dbReference type="InterPro" id="IPR025540">
    <property type="entry name" value="FlK"/>
</dbReference>
<feature type="domain" description="Fluoroacetyl-CoA-specific thioesterase-like" evidence="1">
    <location>
        <begin position="15"/>
        <end position="118"/>
    </location>
</feature>
<comment type="caution">
    <text evidence="2">The sequence shown here is derived from an EMBL/GenBank/DDBJ whole genome shotgun (WGS) entry which is preliminary data.</text>
</comment>
<keyword evidence="3" id="KW-1185">Reference proteome</keyword>
<name>A0ABR9ZYT0_9FIRM</name>
<organism evidence="2 3">
    <name type="scientific">Fusibacter ferrireducens</name>
    <dbReference type="NCBI Taxonomy" id="2785058"/>
    <lineage>
        <taxon>Bacteria</taxon>
        <taxon>Bacillati</taxon>
        <taxon>Bacillota</taxon>
        <taxon>Clostridia</taxon>
        <taxon>Eubacteriales</taxon>
        <taxon>Eubacteriales Family XII. Incertae Sedis</taxon>
        <taxon>Fusibacter</taxon>
    </lineage>
</organism>